<comment type="catalytic activity">
    <reaction evidence="7">
        <text>a hydroperoxide + [thioredoxin]-dithiol = an alcohol + [thioredoxin]-disulfide + H2O</text>
        <dbReference type="Rhea" id="RHEA:62620"/>
        <dbReference type="Rhea" id="RHEA-COMP:10698"/>
        <dbReference type="Rhea" id="RHEA-COMP:10700"/>
        <dbReference type="ChEBI" id="CHEBI:15377"/>
        <dbReference type="ChEBI" id="CHEBI:29950"/>
        <dbReference type="ChEBI" id="CHEBI:30879"/>
        <dbReference type="ChEBI" id="CHEBI:35924"/>
        <dbReference type="ChEBI" id="CHEBI:50058"/>
        <dbReference type="EC" id="1.11.1.24"/>
    </reaction>
</comment>
<keyword evidence="3" id="KW-0049">Antioxidant</keyword>
<reference evidence="10 11" key="1">
    <citation type="journal article" date="2011" name="Proc. Natl. Acad. Sci. U.S.A.">
        <title>Evolutionary erosion of yeast sex chromosomes by mating-type switching accidents.</title>
        <authorList>
            <person name="Gordon J.L."/>
            <person name="Armisen D."/>
            <person name="Proux-Wera E."/>
            <person name="Oheigeartaigh S.S."/>
            <person name="Byrne K.P."/>
            <person name="Wolfe K.H."/>
        </authorList>
    </citation>
    <scope>NUCLEOTIDE SEQUENCE [LARGE SCALE GENOMIC DNA]</scope>
    <source>
        <strain evidence="11">ATCC 76901 / BCRC 22586 / CBS 4309 / NBRC 1992 / NRRL Y-12630</strain>
    </source>
</reference>
<dbReference type="SUPFAM" id="SSF52833">
    <property type="entry name" value="Thioredoxin-like"/>
    <property type="match status" value="1"/>
</dbReference>
<dbReference type="GO" id="GO:0004602">
    <property type="term" value="F:glutathione peroxidase activity"/>
    <property type="evidence" value="ECO:0007669"/>
    <property type="project" value="EnsemblFungi"/>
</dbReference>
<dbReference type="PRINTS" id="PR01011">
    <property type="entry name" value="GLUTPROXDASE"/>
</dbReference>
<evidence type="ECO:0000313" key="10">
    <source>
        <dbReference type="EMBL" id="CCC71671.1"/>
    </source>
</evidence>
<organism evidence="10 11">
    <name type="scientific">Naumovozyma castellii</name>
    <name type="common">Yeast</name>
    <name type="synonym">Saccharomyces castellii</name>
    <dbReference type="NCBI Taxonomy" id="27288"/>
    <lineage>
        <taxon>Eukaryota</taxon>
        <taxon>Fungi</taxon>
        <taxon>Dikarya</taxon>
        <taxon>Ascomycota</taxon>
        <taxon>Saccharomycotina</taxon>
        <taxon>Saccharomycetes</taxon>
        <taxon>Saccharomycetales</taxon>
        <taxon>Saccharomycetaceae</taxon>
        <taxon>Naumovozyma</taxon>
    </lineage>
</organism>
<dbReference type="AlphaFoldDB" id="G0VJJ1"/>
<evidence type="ECO:0000313" key="11">
    <source>
        <dbReference type="Proteomes" id="UP000001640"/>
    </source>
</evidence>
<dbReference type="OrthoDB" id="446890at2759"/>
<dbReference type="eggNOG" id="KOG1651">
    <property type="taxonomic scope" value="Eukaryota"/>
</dbReference>
<dbReference type="InterPro" id="IPR036249">
    <property type="entry name" value="Thioredoxin-like_sf"/>
</dbReference>
<dbReference type="InterPro" id="IPR000889">
    <property type="entry name" value="Glutathione_peroxidase"/>
</dbReference>
<keyword evidence="5" id="KW-1015">Disulfide bond</keyword>
<evidence type="ECO:0000256" key="7">
    <source>
        <dbReference type="ARBA" id="ARBA00049091"/>
    </source>
</evidence>
<evidence type="ECO:0000256" key="3">
    <source>
        <dbReference type="ARBA" id="ARBA00022862"/>
    </source>
</evidence>
<dbReference type="GO" id="GO:0047066">
    <property type="term" value="F:phospholipid-hydroperoxide glutathione peroxidase activity"/>
    <property type="evidence" value="ECO:0007669"/>
    <property type="project" value="EnsemblFungi"/>
</dbReference>
<keyword evidence="2 9" id="KW-0575">Peroxidase</keyword>
<keyword evidence="11" id="KW-1185">Reference proteome</keyword>
<dbReference type="HOGENOM" id="CLU_029507_2_2_1"/>
<dbReference type="GO" id="GO:0007031">
    <property type="term" value="P:peroxisome organization"/>
    <property type="evidence" value="ECO:0007669"/>
    <property type="project" value="EnsemblFungi"/>
</dbReference>
<evidence type="ECO:0000256" key="2">
    <source>
        <dbReference type="ARBA" id="ARBA00022559"/>
    </source>
</evidence>
<dbReference type="PIRSF" id="PIRSF000303">
    <property type="entry name" value="Glutathion_perox"/>
    <property type="match status" value="1"/>
</dbReference>
<reference key="2">
    <citation type="submission" date="2011-08" db="EMBL/GenBank/DDBJ databases">
        <title>Genome sequence of Naumovozyma castellii.</title>
        <authorList>
            <person name="Gordon J.L."/>
            <person name="Armisen D."/>
            <person name="Proux-Wera E."/>
            <person name="OhEigeartaigh S.S."/>
            <person name="Byrne K.P."/>
            <person name="Wolfe K.H."/>
        </authorList>
    </citation>
    <scope>NUCLEOTIDE SEQUENCE</scope>
    <source>
        <strain>Type strain:CBS 4309</strain>
    </source>
</reference>
<evidence type="ECO:0000256" key="5">
    <source>
        <dbReference type="ARBA" id="ARBA00023157"/>
    </source>
</evidence>
<dbReference type="EMBL" id="HE576759">
    <property type="protein sequence ID" value="CCC71671.1"/>
    <property type="molecule type" value="Genomic_DNA"/>
</dbReference>
<dbReference type="FunFam" id="3.40.30.10:FF:000010">
    <property type="entry name" value="Glutathione peroxidase"/>
    <property type="match status" value="1"/>
</dbReference>
<dbReference type="GO" id="GO:0140824">
    <property type="term" value="F:thioredoxin-dependent peroxiredoxin activity"/>
    <property type="evidence" value="ECO:0007669"/>
    <property type="project" value="UniProtKB-EC"/>
</dbReference>
<evidence type="ECO:0000256" key="1">
    <source>
        <dbReference type="ARBA" id="ARBA00006926"/>
    </source>
</evidence>
<sequence>MLNRCISSSIRRFSIITMSDFYKLTARTVDNEAFPFAQLKNHVVLIVNVASKCSFTPQYKQLEKLYTKYEEQGLIILGFPCNQFANQEPGSDEDIKKFCQESFGVTFPLMKKINVNGQKADPIYRYLKERQPGLFGIKSIKWNFEKFLIDKHGNIQKRYSSITKPSEIAQDIEELL</sequence>
<dbReference type="Gene3D" id="3.40.30.10">
    <property type="entry name" value="Glutaredoxin"/>
    <property type="match status" value="1"/>
</dbReference>
<evidence type="ECO:0000256" key="6">
    <source>
        <dbReference type="ARBA" id="ARBA00023284"/>
    </source>
</evidence>
<dbReference type="PANTHER" id="PTHR11592:SF78">
    <property type="entry name" value="GLUTATHIONE PEROXIDASE"/>
    <property type="match status" value="1"/>
</dbReference>
<accession>G0VJJ1</accession>
<dbReference type="OMA" id="PTWNFCK"/>
<dbReference type="PROSITE" id="PS00763">
    <property type="entry name" value="GLUTATHIONE_PEROXID_2"/>
    <property type="match status" value="1"/>
</dbReference>
<name>G0VJJ1_NAUCA</name>
<dbReference type="Pfam" id="PF00255">
    <property type="entry name" value="GSHPx"/>
    <property type="match status" value="1"/>
</dbReference>
<feature type="active site" evidence="8">
    <location>
        <position position="53"/>
    </location>
</feature>
<keyword evidence="4 9" id="KW-0560">Oxidoreductase</keyword>
<evidence type="ECO:0000256" key="8">
    <source>
        <dbReference type="PIRSR" id="PIRSR000303-1"/>
    </source>
</evidence>
<dbReference type="GO" id="GO:0034599">
    <property type="term" value="P:cellular response to oxidative stress"/>
    <property type="evidence" value="ECO:0007669"/>
    <property type="project" value="TreeGrafter"/>
</dbReference>
<dbReference type="InterPro" id="IPR029760">
    <property type="entry name" value="GPX_CS"/>
</dbReference>
<dbReference type="InParanoid" id="G0VJJ1"/>
<dbReference type="PROSITE" id="PS51355">
    <property type="entry name" value="GLUTATHIONE_PEROXID_3"/>
    <property type="match status" value="1"/>
</dbReference>
<dbReference type="CDD" id="cd00340">
    <property type="entry name" value="GSH_Peroxidase"/>
    <property type="match status" value="1"/>
</dbReference>
<dbReference type="STRING" id="1064592.G0VJJ1"/>
<gene>
    <name evidence="10" type="primary">NCAS0H03610</name>
    <name evidence="10" type="ordered locus">NCAS_0H03610</name>
</gene>
<dbReference type="GeneID" id="96905347"/>
<evidence type="ECO:0000256" key="9">
    <source>
        <dbReference type="RuleBase" id="RU000499"/>
    </source>
</evidence>
<dbReference type="Proteomes" id="UP000001640">
    <property type="component" value="Chromosome 8"/>
</dbReference>
<comment type="similarity">
    <text evidence="1 9">Belongs to the glutathione peroxidase family.</text>
</comment>
<dbReference type="KEGG" id="ncs:NCAS_0H03610"/>
<dbReference type="RefSeq" id="XP_003678017.1">
    <property type="nucleotide sequence ID" value="XM_003677969.1"/>
</dbReference>
<evidence type="ECO:0000256" key="4">
    <source>
        <dbReference type="ARBA" id="ARBA00023002"/>
    </source>
</evidence>
<dbReference type="GO" id="GO:0005782">
    <property type="term" value="C:peroxisomal matrix"/>
    <property type="evidence" value="ECO:0007669"/>
    <property type="project" value="EnsemblFungi"/>
</dbReference>
<keyword evidence="6" id="KW-0676">Redox-active center</keyword>
<proteinExistence type="inferred from homology"/>
<dbReference type="PANTHER" id="PTHR11592">
    <property type="entry name" value="GLUTATHIONE PEROXIDASE"/>
    <property type="match status" value="1"/>
</dbReference>
<protein>
    <recommendedName>
        <fullName evidence="9">Glutathione peroxidase</fullName>
    </recommendedName>
</protein>